<dbReference type="PANTHER" id="PTHR31739">
    <property type="entry name" value="ENT-COPALYL DIPHOSPHATE SYNTHASE, CHLOROPLASTIC"/>
    <property type="match status" value="1"/>
</dbReference>
<dbReference type="InterPro" id="IPR050148">
    <property type="entry name" value="Terpene_synthase-like"/>
</dbReference>
<dbReference type="FunFam" id="1.50.10.130:FF:000002">
    <property type="entry name" value="Ent-copalyl diphosphate synthase, chloroplastic"/>
    <property type="match status" value="1"/>
</dbReference>
<accession>A0AAD5CWI6</accession>
<dbReference type="Proteomes" id="UP001206925">
    <property type="component" value="Unassembled WGS sequence"/>
</dbReference>
<dbReference type="GO" id="GO:0009686">
    <property type="term" value="P:gibberellin biosynthetic process"/>
    <property type="evidence" value="ECO:0007669"/>
    <property type="project" value="TreeGrafter"/>
</dbReference>
<sequence length="742" mass="85834">GEYYDVLQKNRLPLINLFDDNLTNNDDTQKIVHPSDEITQLVDIIKAMLGSMDDGEISVSAYDTAWVALVQDVNGSGRPQFPSSLDWIVNNQLPDGSWGDPFIFSAHDRIMNTLACIIALTSWSTHPSKCQQGLTFLKENISKLEDEDVEHMPIGFEVAFPSLINMARMLKLEVPKDTPAMKEIYARRNLKLTKQEIMHKVPTTLLHSLEGMPDLEWEKLLQLQCQDGSFLFSPSSTAFALMQTKDEKCLQYLTNIVTKFNGGVPNVYPVDLFEHIWVVDCLQRLGIARYFKPEIKDCVEYIYRYWTNDGICWAKNSNVQDIDDTAMGFRILRMHGYEVMPDVFRQFEKDGTFVCFAGQSTQATTGMFNLYRASQVRFPREKILDDAKKFSYNYLKENRSKNKLLDKWIMAKDLPGEVGYALTIPWYASLPRLETRYYLEQYGGDDDVWIGKTLYRMHKVSNNVYLRMAKLDYNNCQALWYVDFGIKQFGTRDDTRLLVAYYLAAASIYEPERSKERESWTKTTILVDTISEFFDSPQLSKEDRRAFVDEFRDKSTSRKHSMLQRNEESWHEVMVALQGTLLELASNALLVHNQDTCLQFHHAWEMWLMRWQDGEGVAVLAELIVQTINITAGRWVSVELFAHPQYQRLSTVTNNLCMELVKFHNSKENGTTRCDNRSTSTTIDSKMQELLQLVLSDAPHDDLDRDVKHTFLTVAKTFYYKAYFDPNTINVHISKTLFEVVT</sequence>
<proteinExistence type="predicted"/>
<reference evidence="8" key="1">
    <citation type="submission" date="2022-06" db="EMBL/GenBank/DDBJ databases">
        <title>Uncovering the hologenomic basis of an extraordinary plant invasion.</title>
        <authorList>
            <person name="Bieker V.C."/>
            <person name="Martin M.D."/>
            <person name="Gilbert T."/>
            <person name="Hodgins K."/>
            <person name="Battlay P."/>
            <person name="Petersen B."/>
            <person name="Wilson J."/>
        </authorList>
    </citation>
    <scope>NUCLEOTIDE SEQUENCE</scope>
    <source>
        <strain evidence="8">AA19_3_7</strain>
        <tissue evidence="8">Leaf</tissue>
    </source>
</reference>
<dbReference type="Gene3D" id="1.50.10.130">
    <property type="entry name" value="Terpene synthase, N-terminal domain"/>
    <property type="match status" value="1"/>
</dbReference>
<dbReference type="InterPro" id="IPR036965">
    <property type="entry name" value="Terpene_synth_N_sf"/>
</dbReference>
<evidence type="ECO:0000256" key="5">
    <source>
        <dbReference type="ARBA" id="ARBA00066670"/>
    </source>
</evidence>
<keyword evidence="3" id="KW-0460">Magnesium</keyword>
<dbReference type="InterPro" id="IPR005630">
    <property type="entry name" value="Terpene_synthase_metal-bd"/>
</dbReference>
<dbReference type="InterPro" id="IPR001906">
    <property type="entry name" value="Terpene_synth_N"/>
</dbReference>
<dbReference type="GO" id="GO:0009899">
    <property type="term" value="F:ent-kaurene synthase activity"/>
    <property type="evidence" value="ECO:0007669"/>
    <property type="project" value="UniProtKB-EC"/>
</dbReference>
<keyword evidence="2" id="KW-0479">Metal-binding</keyword>
<evidence type="ECO:0000259" key="7">
    <source>
        <dbReference type="Pfam" id="PF03936"/>
    </source>
</evidence>
<feature type="domain" description="Terpene synthase metal-binding" evidence="7">
    <location>
        <begin position="496"/>
        <end position="554"/>
    </location>
</feature>
<evidence type="ECO:0000256" key="4">
    <source>
        <dbReference type="ARBA" id="ARBA00050853"/>
    </source>
</evidence>
<protein>
    <recommendedName>
        <fullName evidence="5">ent-kaurene synthase</fullName>
        <ecNumber evidence="5">4.2.3.19</ecNumber>
    </recommendedName>
</protein>
<dbReference type="EC" id="4.2.3.19" evidence="5"/>
<evidence type="ECO:0000256" key="2">
    <source>
        <dbReference type="ARBA" id="ARBA00022723"/>
    </source>
</evidence>
<comment type="caution">
    <text evidence="8">The sequence shown here is derived from an EMBL/GenBank/DDBJ whole genome shotgun (WGS) entry which is preliminary data.</text>
</comment>
<dbReference type="SFLD" id="SFLDG01605">
    <property type="entry name" value="Terpene_Cyclase_Like_1_N-term"/>
    <property type="match status" value="1"/>
</dbReference>
<feature type="domain" description="Terpene synthase N-terminal" evidence="6">
    <location>
        <begin position="216"/>
        <end position="422"/>
    </location>
</feature>
<comment type="cofactor">
    <cofactor evidence="1">
        <name>Mg(2+)</name>
        <dbReference type="ChEBI" id="CHEBI:18420"/>
    </cofactor>
</comment>
<evidence type="ECO:0000259" key="6">
    <source>
        <dbReference type="Pfam" id="PF01397"/>
    </source>
</evidence>
<feature type="non-terminal residue" evidence="8">
    <location>
        <position position="742"/>
    </location>
</feature>
<evidence type="ECO:0000256" key="3">
    <source>
        <dbReference type="ARBA" id="ARBA00022842"/>
    </source>
</evidence>
<dbReference type="SUPFAM" id="SSF48239">
    <property type="entry name" value="Terpenoid cyclases/Protein prenyltransferases"/>
    <property type="match status" value="2"/>
</dbReference>
<name>A0AAD5CWI6_AMBAR</name>
<gene>
    <name evidence="8" type="ORF">M8C21_010824</name>
</gene>
<dbReference type="SUPFAM" id="SSF48576">
    <property type="entry name" value="Terpenoid synthases"/>
    <property type="match status" value="1"/>
</dbReference>
<evidence type="ECO:0000313" key="9">
    <source>
        <dbReference type="Proteomes" id="UP001206925"/>
    </source>
</evidence>
<dbReference type="GO" id="GO:0000287">
    <property type="term" value="F:magnesium ion binding"/>
    <property type="evidence" value="ECO:0007669"/>
    <property type="project" value="InterPro"/>
</dbReference>
<dbReference type="PANTHER" id="PTHR31739:SF4">
    <property type="entry name" value="ENT-COPALYL DIPHOSPHATE SYNTHASE, CHLOROPLASTIC"/>
    <property type="match status" value="1"/>
</dbReference>
<dbReference type="Pfam" id="PF03936">
    <property type="entry name" value="Terpene_synth_C"/>
    <property type="match status" value="1"/>
</dbReference>
<dbReference type="AlphaFoldDB" id="A0AAD5CWI6"/>
<dbReference type="EMBL" id="JAMZMK010006685">
    <property type="protein sequence ID" value="KAI7747801.1"/>
    <property type="molecule type" value="Genomic_DNA"/>
</dbReference>
<dbReference type="InterPro" id="IPR008949">
    <property type="entry name" value="Isoprenoid_synthase_dom_sf"/>
</dbReference>
<dbReference type="Gene3D" id="1.50.10.160">
    <property type="match status" value="1"/>
</dbReference>
<evidence type="ECO:0000256" key="1">
    <source>
        <dbReference type="ARBA" id="ARBA00001946"/>
    </source>
</evidence>
<dbReference type="FunFam" id="1.50.10.160:FF:000001">
    <property type="entry name" value="Ent-copalyl diphosphate synthase"/>
    <property type="match status" value="1"/>
</dbReference>
<dbReference type="Pfam" id="PF01397">
    <property type="entry name" value="Terpene_synth"/>
    <property type="match status" value="1"/>
</dbReference>
<evidence type="ECO:0000313" key="8">
    <source>
        <dbReference type="EMBL" id="KAI7747801.1"/>
    </source>
</evidence>
<comment type="catalytic activity">
    <reaction evidence="4">
        <text>ent-copalyl diphosphate = ent-kaur-16-ene + diphosphate</text>
        <dbReference type="Rhea" id="RHEA:22220"/>
        <dbReference type="ChEBI" id="CHEBI:15415"/>
        <dbReference type="ChEBI" id="CHEBI:33019"/>
        <dbReference type="ChEBI" id="CHEBI:58553"/>
        <dbReference type="EC" id="4.2.3.19"/>
    </reaction>
    <physiologicalReaction direction="left-to-right" evidence="4">
        <dbReference type="Rhea" id="RHEA:22221"/>
    </physiologicalReaction>
</comment>
<keyword evidence="9" id="KW-1185">Reference proteome</keyword>
<dbReference type="SFLD" id="SFLDG01014">
    <property type="entry name" value="Terpene_Cyclase_Like_1_N-term"/>
    <property type="match status" value="1"/>
</dbReference>
<dbReference type="GO" id="GO:0009507">
    <property type="term" value="C:chloroplast"/>
    <property type="evidence" value="ECO:0007669"/>
    <property type="project" value="TreeGrafter"/>
</dbReference>
<dbReference type="InterPro" id="IPR008930">
    <property type="entry name" value="Terpenoid_cyclase/PrenylTrfase"/>
</dbReference>
<organism evidence="8 9">
    <name type="scientific">Ambrosia artemisiifolia</name>
    <name type="common">Common ragweed</name>
    <dbReference type="NCBI Taxonomy" id="4212"/>
    <lineage>
        <taxon>Eukaryota</taxon>
        <taxon>Viridiplantae</taxon>
        <taxon>Streptophyta</taxon>
        <taxon>Embryophyta</taxon>
        <taxon>Tracheophyta</taxon>
        <taxon>Spermatophyta</taxon>
        <taxon>Magnoliopsida</taxon>
        <taxon>eudicotyledons</taxon>
        <taxon>Gunneridae</taxon>
        <taxon>Pentapetalae</taxon>
        <taxon>asterids</taxon>
        <taxon>campanulids</taxon>
        <taxon>Asterales</taxon>
        <taxon>Asteraceae</taxon>
        <taxon>Asteroideae</taxon>
        <taxon>Heliantheae alliance</taxon>
        <taxon>Heliantheae</taxon>
        <taxon>Ambrosia</taxon>
    </lineage>
</organism>
<dbReference type="GO" id="GO:0033331">
    <property type="term" value="P:ent-kaurene metabolic process"/>
    <property type="evidence" value="ECO:0007669"/>
    <property type="project" value="UniProtKB-ARBA"/>
</dbReference>
<dbReference type="Gene3D" id="1.10.600.10">
    <property type="entry name" value="Farnesyl Diphosphate Synthase"/>
    <property type="match status" value="1"/>
</dbReference>